<gene>
    <name evidence="1" type="ORF">GZH47_32870</name>
</gene>
<sequence length="52" mass="6130">MKAITRRLVKTGVSHWLVYFILMLLLNRPEAIVPAIREEELQEYERQEAFAG</sequence>
<dbReference type="AlphaFoldDB" id="A0A6C0PAX5"/>
<geneLocation type="plasmid" evidence="1 2">
    <name>unnamed2</name>
</geneLocation>
<protein>
    <submittedName>
        <fullName evidence="1">Uncharacterized protein</fullName>
    </submittedName>
</protein>
<evidence type="ECO:0000313" key="2">
    <source>
        <dbReference type="Proteomes" id="UP000479114"/>
    </source>
</evidence>
<keyword evidence="2" id="KW-1185">Reference proteome</keyword>
<keyword evidence="1" id="KW-0614">Plasmid</keyword>
<proteinExistence type="predicted"/>
<evidence type="ECO:0000313" key="1">
    <source>
        <dbReference type="EMBL" id="QHW35687.1"/>
    </source>
</evidence>
<dbReference type="EMBL" id="CP048288">
    <property type="protein sequence ID" value="QHW35687.1"/>
    <property type="molecule type" value="Genomic_DNA"/>
</dbReference>
<reference evidence="1 2" key="1">
    <citation type="submission" date="2020-02" db="EMBL/GenBank/DDBJ databases">
        <title>Paenibacillus sp. nov., isolated from rhizosphere soil of tomato.</title>
        <authorList>
            <person name="Weon H.-Y."/>
            <person name="Lee S.A."/>
        </authorList>
    </citation>
    <scope>NUCLEOTIDE SEQUENCE [LARGE SCALE GENOMIC DNA]</scope>
    <source>
        <strain evidence="1 2">14171R-81</strain>
        <plasmid evidence="1 2">unnamed2</plasmid>
    </source>
</reference>
<accession>A0A6C0PAX5</accession>
<organism evidence="1 2">
    <name type="scientific">Paenibacillus rhizovicinus</name>
    <dbReference type="NCBI Taxonomy" id="2704463"/>
    <lineage>
        <taxon>Bacteria</taxon>
        <taxon>Bacillati</taxon>
        <taxon>Bacillota</taxon>
        <taxon>Bacilli</taxon>
        <taxon>Bacillales</taxon>
        <taxon>Paenibacillaceae</taxon>
        <taxon>Paenibacillus</taxon>
    </lineage>
</organism>
<name>A0A6C0PAX5_9BACL</name>
<dbReference type="Proteomes" id="UP000479114">
    <property type="component" value="Plasmid unnamed2"/>
</dbReference>
<dbReference type="RefSeq" id="WP_162645821.1">
    <property type="nucleotide sequence ID" value="NZ_CP048288.1"/>
</dbReference>
<dbReference type="KEGG" id="prz:GZH47_32870"/>